<protein>
    <submittedName>
        <fullName evidence="6">Ribosomal protein L15</fullName>
    </submittedName>
</protein>
<organism evidence="6 7">
    <name type="scientific">Cyphellophora europaea (strain CBS 101466)</name>
    <name type="common">Phialophora europaea</name>
    <dbReference type="NCBI Taxonomy" id="1220924"/>
    <lineage>
        <taxon>Eukaryota</taxon>
        <taxon>Fungi</taxon>
        <taxon>Dikarya</taxon>
        <taxon>Ascomycota</taxon>
        <taxon>Pezizomycotina</taxon>
        <taxon>Eurotiomycetes</taxon>
        <taxon>Chaetothyriomycetidae</taxon>
        <taxon>Chaetothyriales</taxon>
        <taxon>Cyphellophoraceae</taxon>
        <taxon>Cyphellophora</taxon>
    </lineage>
</organism>
<feature type="domain" description="Large ribosomal subunit protein uL15/eL18" evidence="5">
    <location>
        <begin position="111"/>
        <end position="186"/>
    </location>
</feature>
<dbReference type="eggNOG" id="KOG0846">
    <property type="taxonomic scope" value="Eukaryota"/>
</dbReference>
<dbReference type="GO" id="GO:0006412">
    <property type="term" value="P:translation"/>
    <property type="evidence" value="ECO:0007669"/>
    <property type="project" value="InterPro"/>
</dbReference>
<dbReference type="SUPFAM" id="SSF52080">
    <property type="entry name" value="Ribosomal proteins L15p and L18e"/>
    <property type="match status" value="1"/>
</dbReference>
<evidence type="ECO:0000313" key="6">
    <source>
        <dbReference type="EMBL" id="ETN45133.1"/>
    </source>
</evidence>
<evidence type="ECO:0000256" key="3">
    <source>
        <dbReference type="ARBA" id="ARBA00023274"/>
    </source>
</evidence>
<dbReference type="NCBIfam" id="TIGR01071">
    <property type="entry name" value="rplO_bact"/>
    <property type="match status" value="1"/>
</dbReference>
<dbReference type="InterPro" id="IPR021131">
    <property type="entry name" value="Ribosomal_uL15/eL18"/>
</dbReference>
<feature type="region of interest" description="Disordered" evidence="4">
    <location>
        <begin position="48"/>
        <end position="87"/>
    </location>
</feature>
<dbReference type="PANTHER" id="PTHR12934">
    <property type="entry name" value="50S RIBOSOMAL PROTEIN L15"/>
    <property type="match status" value="1"/>
</dbReference>
<dbReference type="InterPro" id="IPR005749">
    <property type="entry name" value="Ribosomal_uL15_bac-type"/>
</dbReference>
<evidence type="ECO:0000256" key="1">
    <source>
        <dbReference type="ARBA" id="ARBA00007320"/>
    </source>
</evidence>
<sequence length="313" mass="34743">MPPRLSLRSLTSAFTLTNRSVPTFLVPFVSQTRSASILSDLRDIPASYNKKIRRGRGPSSNKGQKSGRGHKGQKQKGKAPADFAGGQTPDHIVHGHFGFKNTVHGTEMSGINLDTIQEWINQGRLNPEQPITLRELCASRALHGIKDGVKLLGRGREALTTPIHLVVSRASKSAIAAVEALGGTVTTRFYTPLSIRRIKQQLMHPYVSLKWDQDAIGNAKLMVEGASTEEGRVKTLGFQYRLPDPTGRKELEYYRDKENRGYLAHLVKEGHSPSLFYKSPLQIEEARNAKAELEKEAAEGGTRKLSTQQNRIW</sequence>
<dbReference type="RefSeq" id="XP_008712903.1">
    <property type="nucleotide sequence ID" value="XM_008714681.1"/>
</dbReference>
<dbReference type="FunCoup" id="W2SAT2">
    <property type="interactions" value="579"/>
</dbReference>
<dbReference type="GO" id="GO:0005762">
    <property type="term" value="C:mitochondrial large ribosomal subunit"/>
    <property type="evidence" value="ECO:0007669"/>
    <property type="project" value="TreeGrafter"/>
</dbReference>
<keyword evidence="7" id="KW-1185">Reference proteome</keyword>
<dbReference type="InterPro" id="IPR030878">
    <property type="entry name" value="Ribosomal_uL15"/>
</dbReference>
<dbReference type="OrthoDB" id="361383at2759"/>
<dbReference type="InterPro" id="IPR036227">
    <property type="entry name" value="Ribosomal_uL15/eL18_sf"/>
</dbReference>
<dbReference type="Gene3D" id="3.100.10.10">
    <property type="match status" value="1"/>
</dbReference>
<comment type="similarity">
    <text evidence="1">Belongs to the universal ribosomal protein uL15 family.</text>
</comment>
<accession>W2SAT2</accession>
<evidence type="ECO:0000313" key="7">
    <source>
        <dbReference type="Proteomes" id="UP000030752"/>
    </source>
</evidence>
<evidence type="ECO:0000256" key="4">
    <source>
        <dbReference type="SAM" id="MobiDB-lite"/>
    </source>
</evidence>
<reference evidence="6 7" key="1">
    <citation type="submission" date="2013-03" db="EMBL/GenBank/DDBJ databases">
        <title>The Genome Sequence of Phialophora europaea CBS 101466.</title>
        <authorList>
            <consortium name="The Broad Institute Genomics Platform"/>
            <person name="Cuomo C."/>
            <person name="de Hoog S."/>
            <person name="Gorbushina A."/>
            <person name="Walker B."/>
            <person name="Young S.K."/>
            <person name="Zeng Q."/>
            <person name="Gargeya S."/>
            <person name="Fitzgerald M."/>
            <person name="Haas B."/>
            <person name="Abouelleil A."/>
            <person name="Allen A.W."/>
            <person name="Alvarado L."/>
            <person name="Arachchi H.M."/>
            <person name="Berlin A.M."/>
            <person name="Chapman S.B."/>
            <person name="Gainer-Dewar J."/>
            <person name="Goldberg J."/>
            <person name="Griggs A."/>
            <person name="Gujja S."/>
            <person name="Hansen M."/>
            <person name="Howarth C."/>
            <person name="Imamovic A."/>
            <person name="Ireland A."/>
            <person name="Larimer J."/>
            <person name="McCowan C."/>
            <person name="Murphy C."/>
            <person name="Pearson M."/>
            <person name="Poon T.W."/>
            <person name="Priest M."/>
            <person name="Roberts A."/>
            <person name="Saif S."/>
            <person name="Shea T."/>
            <person name="Sisk P."/>
            <person name="Sykes S."/>
            <person name="Wortman J."/>
            <person name="Nusbaum C."/>
            <person name="Birren B."/>
        </authorList>
    </citation>
    <scope>NUCLEOTIDE SEQUENCE [LARGE SCALE GENOMIC DNA]</scope>
    <source>
        <strain evidence="6 7">CBS 101466</strain>
    </source>
</reference>
<dbReference type="Pfam" id="PF00828">
    <property type="entry name" value="Ribosomal_L27A"/>
    <property type="match status" value="1"/>
</dbReference>
<dbReference type="FunFam" id="3.100.10.10:FF:000011">
    <property type="entry name" value="50S ribosomal subunit protein L15"/>
    <property type="match status" value="1"/>
</dbReference>
<dbReference type="GeneID" id="19977349"/>
<name>W2SAT2_CYPE1</name>
<dbReference type="STRING" id="1220924.W2SAT2"/>
<dbReference type="AlphaFoldDB" id="W2SAT2"/>
<feature type="compositionally biased region" description="Basic residues" evidence="4">
    <location>
        <begin position="65"/>
        <end position="77"/>
    </location>
</feature>
<dbReference type="EMBL" id="KB822713">
    <property type="protein sequence ID" value="ETN45133.1"/>
    <property type="molecule type" value="Genomic_DNA"/>
</dbReference>
<dbReference type="Proteomes" id="UP000030752">
    <property type="component" value="Unassembled WGS sequence"/>
</dbReference>
<keyword evidence="2 6" id="KW-0689">Ribosomal protein</keyword>
<proteinExistence type="inferred from homology"/>
<dbReference type="GO" id="GO:0003735">
    <property type="term" value="F:structural constituent of ribosome"/>
    <property type="evidence" value="ECO:0007669"/>
    <property type="project" value="InterPro"/>
</dbReference>
<dbReference type="InParanoid" id="W2SAT2"/>
<evidence type="ECO:0000256" key="2">
    <source>
        <dbReference type="ARBA" id="ARBA00022980"/>
    </source>
</evidence>
<dbReference type="HOGENOM" id="CLU_055188_5_0_1"/>
<dbReference type="HAMAP" id="MF_01341">
    <property type="entry name" value="Ribosomal_uL15"/>
    <property type="match status" value="1"/>
</dbReference>
<evidence type="ECO:0000259" key="5">
    <source>
        <dbReference type="Pfam" id="PF00828"/>
    </source>
</evidence>
<keyword evidence="3" id="KW-0687">Ribonucleoprotein</keyword>
<dbReference type="VEuPathDB" id="FungiDB:HMPREF1541_10010"/>
<dbReference type="PANTHER" id="PTHR12934:SF11">
    <property type="entry name" value="LARGE RIBOSOMAL SUBUNIT PROTEIN UL15M"/>
    <property type="match status" value="1"/>
</dbReference>
<gene>
    <name evidence="6" type="ORF">HMPREF1541_10010</name>
</gene>